<evidence type="ECO:0000256" key="2">
    <source>
        <dbReference type="ARBA" id="ARBA00022840"/>
    </source>
</evidence>
<dbReference type="Gene3D" id="3.40.50.300">
    <property type="entry name" value="P-loop containing nucleotide triphosphate hydrolases"/>
    <property type="match status" value="1"/>
</dbReference>
<dbReference type="InterPro" id="IPR058031">
    <property type="entry name" value="AAA_lid_NorR"/>
</dbReference>
<keyword evidence="1" id="KW-0547">Nucleotide-binding</keyword>
<dbReference type="Pfam" id="PF00158">
    <property type="entry name" value="Sigma54_activat"/>
    <property type="match status" value="1"/>
</dbReference>
<evidence type="ECO:0000313" key="5">
    <source>
        <dbReference type="Proteomes" id="UP000647235"/>
    </source>
</evidence>
<dbReference type="Gene3D" id="1.10.8.60">
    <property type="match status" value="1"/>
</dbReference>
<dbReference type="PROSITE" id="PS50045">
    <property type="entry name" value="SIGMA54_INTERACT_4"/>
    <property type="match status" value="1"/>
</dbReference>
<evidence type="ECO:0000313" key="4">
    <source>
        <dbReference type="EMBL" id="MBC5664859.1"/>
    </source>
</evidence>
<dbReference type="InterPro" id="IPR025662">
    <property type="entry name" value="Sigma_54_int_dom_ATP-bd_1"/>
</dbReference>
<keyword evidence="2" id="KW-0067">ATP-binding</keyword>
<dbReference type="Gene3D" id="1.10.10.10">
    <property type="entry name" value="Winged helix-like DNA-binding domain superfamily/Winged helix DNA-binding domain"/>
    <property type="match status" value="1"/>
</dbReference>
<comment type="caution">
    <text evidence="4">The sequence shown here is derived from an EMBL/GenBank/DDBJ whole genome shotgun (WGS) entry which is preliminary data.</text>
</comment>
<dbReference type="Proteomes" id="UP000647235">
    <property type="component" value="Unassembled WGS sequence"/>
</dbReference>
<accession>A0ABR7EU77</accession>
<dbReference type="InterPro" id="IPR003593">
    <property type="entry name" value="AAA+_ATPase"/>
</dbReference>
<dbReference type="InterPro" id="IPR027417">
    <property type="entry name" value="P-loop_NTPase"/>
</dbReference>
<dbReference type="InterPro" id="IPR025943">
    <property type="entry name" value="Sigma_54_int_dom_ATP-bd_2"/>
</dbReference>
<evidence type="ECO:0000256" key="1">
    <source>
        <dbReference type="ARBA" id="ARBA00022741"/>
    </source>
</evidence>
<feature type="domain" description="Sigma-54 factor interaction" evidence="3">
    <location>
        <begin position="323"/>
        <end position="548"/>
    </location>
</feature>
<dbReference type="InterPro" id="IPR002078">
    <property type="entry name" value="Sigma_54_int"/>
</dbReference>
<proteinExistence type="predicted"/>
<organism evidence="4 5">
    <name type="scientific">Dorea hominis</name>
    <dbReference type="NCBI Taxonomy" id="2763040"/>
    <lineage>
        <taxon>Bacteria</taxon>
        <taxon>Bacillati</taxon>
        <taxon>Bacillota</taxon>
        <taxon>Clostridia</taxon>
        <taxon>Lachnospirales</taxon>
        <taxon>Lachnospiraceae</taxon>
        <taxon>Dorea</taxon>
    </lineage>
</organism>
<dbReference type="PROSITE" id="PS00676">
    <property type="entry name" value="SIGMA54_INTERACT_2"/>
    <property type="match status" value="1"/>
</dbReference>
<dbReference type="Pfam" id="PF25601">
    <property type="entry name" value="AAA_lid_14"/>
    <property type="match status" value="1"/>
</dbReference>
<dbReference type="EMBL" id="JACOOY010000006">
    <property type="protein sequence ID" value="MBC5664859.1"/>
    <property type="molecule type" value="Genomic_DNA"/>
</dbReference>
<protein>
    <submittedName>
        <fullName evidence="4">Sigma 54-interacting transcriptional regulator</fullName>
    </submittedName>
</protein>
<name>A0ABR7EU77_9FIRM</name>
<dbReference type="PANTHER" id="PTHR32071">
    <property type="entry name" value="TRANSCRIPTIONAL REGULATORY PROTEIN"/>
    <property type="match status" value="1"/>
</dbReference>
<evidence type="ECO:0000259" key="3">
    <source>
        <dbReference type="PROSITE" id="PS50045"/>
    </source>
</evidence>
<dbReference type="SUPFAM" id="SSF52540">
    <property type="entry name" value="P-loop containing nucleoside triphosphate hydrolases"/>
    <property type="match status" value="1"/>
</dbReference>
<reference evidence="4 5" key="1">
    <citation type="submission" date="2020-08" db="EMBL/GenBank/DDBJ databases">
        <title>Genome public.</title>
        <authorList>
            <person name="Liu C."/>
            <person name="Sun Q."/>
        </authorList>
    </citation>
    <scope>NUCLEOTIDE SEQUENCE [LARGE SCALE GENOMIC DNA]</scope>
    <source>
        <strain evidence="4 5">NSJ-36</strain>
    </source>
</reference>
<sequence>MHYRQELLDFFGGLFELETHTITDGIGEHLKADAVLALSPINNEEILKHFDDEPIIIHGVKAISNTGYKKLMNIVPGTKVLLMTTNRTSAFDMAAYLYQLGINHIDFVPSYPDNPETYSVDIAVTPGQMRFIPSYITKVIDIGWRLISADTLMSVMVALEIKTNSLLEKLYQTSKEILNSDFSHAPLDLYSNTKDLLTLTINLIDDGLLFLNTSDHPAFVNQAFLSMMNLNEQTIDTRELIRYLPMEVRELITDPSERDNYIFKLEKQEKIYTFSKHIFSLYKDTKGFLIILKDAKKIESLEHEIRKKSIHKNAAAKYQFSDIICKSSVMKDCIQRAKRMALTDFPILINGESGTGKELFAQSVHQYSARSAHPFIALNCASLSNELLESELFGYEEGAFTGAKRGGKKGLFELAQNGTIFLDEIGEMPVILQAKLLRVLQEQEIRKLGSSTTIPINVRIITATNRNLSDMIEQGLFRLDLYYRISMFTLVIPPLRERIDDILPLSEHFLKSFKIHHSITPALQELLLSYSWKGNIRELQNCIEYMAYMGSRALTPDDLPPGYNKKIITTSQTDLIHSQKDSPISNSSVEFSDLFSREETLCQRILSLLYQQPMGRMKILKELNYDYTEHEIKKAFDYLHEKNWIKSSRGRGGTSLTSAGVQQFRLATQSADTF</sequence>
<dbReference type="InterPro" id="IPR036388">
    <property type="entry name" value="WH-like_DNA-bd_sf"/>
</dbReference>
<gene>
    <name evidence="4" type="ORF">H8S07_06150</name>
</gene>
<dbReference type="CDD" id="cd00009">
    <property type="entry name" value="AAA"/>
    <property type="match status" value="1"/>
</dbReference>
<dbReference type="PROSITE" id="PS00675">
    <property type="entry name" value="SIGMA54_INTERACT_1"/>
    <property type="match status" value="1"/>
</dbReference>
<keyword evidence="5" id="KW-1185">Reference proteome</keyword>
<dbReference type="SMART" id="SM00382">
    <property type="entry name" value="AAA"/>
    <property type="match status" value="1"/>
</dbReference>